<accession>A0A6J4MAY0</accession>
<name>A0A6J4MAY0_9CYAN</name>
<proteinExistence type="predicted"/>
<gene>
    <name evidence="2" type="ORF">AVDCRST_MAG94-2915</name>
</gene>
<evidence type="ECO:0000313" key="2">
    <source>
        <dbReference type="EMBL" id="CAA9352969.1"/>
    </source>
</evidence>
<dbReference type="AlphaFoldDB" id="A0A6J4MAY0"/>
<feature type="transmembrane region" description="Helical" evidence="1">
    <location>
        <begin position="112"/>
        <end position="137"/>
    </location>
</feature>
<protein>
    <submittedName>
        <fullName evidence="2">Uncharacterized protein</fullName>
    </submittedName>
</protein>
<feature type="transmembrane region" description="Helical" evidence="1">
    <location>
        <begin position="34"/>
        <end position="53"/>
    </location>
</feature>
<dbReference type="EMBL" id="CADCTY010001023">
    <property type="protein sequence ID" value="CAA9352969.1"/>
    <property type="molecule type" value="Genomic_DNA"/>
</dbReference>
<sequence>MNGWWELFQFWLAVFLGLLWIKRARGTGLHCNVFSAAIAAVVYMLIARAFSYPSMMLSSGPFNAFAGYFVVAMIFQYPTASALTLVLGRFAIPSFHFEKSQFKRCVILLTGWMFMAIILFGFLKLFGLLIVVGLFGAGMPRFITRGMDGNYYLH</sequence>
<organism evidence="2">
    <name type="scientific">uncultured Leptolyngbya sp</name>
    <dbReference type="NCBI Taxonomy" id="332963"/>
    <lineage>
        <taxon>Bacteria</taxon>
        <taxon>Bacillati</taxon>
        <taxon>Cyanobacteriota</taxon>
        <taxon>Cyanophyceae</taxon>
        <taxon>Leptolyngbyales</taxon>
        <taxon>Leptolyngbyaceae</taxon>
        <taxon>Leptolyngbya group</taxon>
        <taxon>Leptolyngbya</taxon>
        <taxon>environmental samples</taxon>
    </lineage>
</organism>
<feature type="transmembrane region" description="Helical" evidence="1">
    <location>
        <begin position="65"/>
        <end position="92"/>
    </location>
</feature>
<evidence type="ECO:0000256" key="1">
    <source>
        <dbReference type="SAM" id="Phobius"/>
    </source>
</evidence>
<keyword evidence="1" id="KW-0472">Membrane</keyword>
<keyword evidence="1" id="KW-1133">Transmembrane helix</keyword>
<keyword evidence="1" id="KW-0812">Transmembrane</keyword>
<reference evidence="2" key="1">
    <citation type="submission" date="2020-02" db="EMBL/GenBank/DDBJ databases">
        <authorList>
            <person name="Meier V. D."/>
        </authorList>
    </citation>
    <scope>NUCLEOTIDE SEQUENCE</scope>
    <source>
        <strain evidence="2">AVDCRST_MAG94</strain>
    </source>
</reference>